<gene>
    <name evidence="1" type="ORF">OJ253_1180</name>
</gene>
<dbReference type="AlphaFoldDB" id="A0A9D5DLN9"/>
<sequence>MVNYKKKFRKISQETGYSDWNDESLSNNIGESLSSGNLFTLDSGILSSLRNGLTLDKDNSKNTSGKIGRRCISNKTCVVNNTYERSLKNINKVSNKDLDIWGESISNLEVKSNCYPGEILRIKGPSIQLPHSGQSVNPLESDRQDAIFMSASISNALTSDNFNKANLASSVDSFISNFYEPEELLKLNDTQKYVLVKYLLNGEILKPDSDQYLETYQSVHGEGEKDFDFRKKNFGLRKKRSLVNRENRRRIEILVTEESAKIKKLNKDVQNIGIDETRCQLENRRAYLSILKEQLDSARKFGILSNIKIGRNAYKIAPLLTLSMADVSTSDGSLRKLHLGDTPLSKDIISNIYRRGLTEIPPINDSRYGRRLKKLLRRNMRSRKIAKRHRFFN</sequence>
<proteinExistence type="predicted"/>
<evidence type="ECO:0000313" key="1">
    <source>
        <dbReference type="EMBL" id="KAJ1610315.1"/>
    </source>
</evidence>
<dbReference type="OrthoDB" id="342649at2759"/>
<comment type="caution">
    <text evidence="1">The sequence shown here is derived from an EMBL/GenBank/DDBJ whole genome shotgun (WGS) entry which is preliminary data.</text>
</comment>
<name>A0A9D5DLN9_9CRYT</name>
<reference evidence="1" key="1">
    <citation type="submission" date="2022-10" db="EMBL/GenBank/DDBJ databases">
        <title>Adaptive evolution leads to modifications in subtelomeric GC content in a zoonotic Cryptosporidium species.</title>
        <authorList>
            <person name="Li J."/>
            <person name="Feng Y."/>
            <person name="Xiao L."/>
        </authorList>
    </citation>
    <scope>NUCLEOTIDE SEQUENCE</scope>
    <source>
        <strain evidence="1">33844</strain>
    </source>
</reference>
<protein>
    <submittedName>
        <fullName evidence="1">Uncharacterized protein</fullName>
    </submittedName>
</protein>
<dbReference type="Proteomes" id="UP001067231">
    <property type="component" value="Unassembled WGS sequence"/>
</dbReference>
<accession>A0A9D5DLN9</accession>
<organism evidence="1">
    <name type="scientific">Cryptosporidium canis</name>
    <dbReference type="NCBI Taxonomy" id="195482"/>
    <lineage>
        <taxon>Eukaryota</taxon>
        <taxon>Sar</taxon>
        <taxon>Alveolata</taxon>
        <taxon>Apicomplexa</taxon>
        <taxon>Conoidasida</taxon>
        <taxon>Coccidia</taxon>
        <taxon>Eucoccidiorida</taxon>
        <taxon>Eimeriorina</taxon>
        <taxon>Cryptosporidiidae</taxon>
        <taxon>Cryptosporidium</taxon>
    </lineage>
</organism>
<dbReference type="EMBL" id="JAPCXC010000025">
    <property type="protein sequence ID" value="KAJ1610315.1"/>
    <property type="molecule type" value="Genomic_DNA"/>
</dbReference>